<dbReference type="FunFam" id="2.60.40.10:FF:000130">
    <property type="entry name" value="Hemicentin 1"/>
    <property type="match status" value="1"/>
</dbReference>
<keyword evidence="4" id="KW-1185">Reference proteome</keyword>
<dbReference type="Proteomes" id="UP000694420">
    <property type="component" value="Unplaced"/>
</dbReference>
<organism evidence="3 4">
    <name type="scientific">Nothoprocta perdicaria</name>
    <name type="common">Chilean tinamou</name>
    <name type="synonym">Crypturus perdicarius</name>
    <dbReference type="NCBI Taxonomy" id="30464"/>
    <lineage>
        <taxon>Eukaryota</taxon>
        <taxon>Metazoa</taxon>
        <taxon>Chordata</taxon>
        <taxon>Craniata</taxon>
        <taxon>Vertebrata</taxon>
        <taxon>Euteleostomi</taxon>
        <taxon>Archelosauria</taxon>
        <taxon>Archosauria</taxon>
        <taxon>Dinosauria</taxon>
        <taxon>Saurischia</taxon>
        <taxon>Theropoda</taxon>
        <taxon>Coelurosauria</taxon>
        <taxon>Aves</taxon>
        <taxon>Palaeognathae</taxon>
        <taxon>Tinamiformes</taxon>
        <taxon>Tinamidae</taxon>
        <taxon>Nothoprocta</taxon>
    </lineage>
</organism>
<dbReference type="GO" id="GO:0043025">
    <property type="term" value="C:neuronal cell body"/>
    <property type="evidence" value="ECO:0007669"/>
    <property type="project" value="TreeGrafter"/>
</dbReference>
<feature type="signal peptide" evidence="1">
    <location>
        <begin position="1"/>
        <end position="32"/>
    </location>
</feature>
<dbReference type="InterPro" id="IPR007110">
    <property type="entry name" value="Ig-like_dom"/>
</dbReference>
<dbReference type="GO" id="GO:0008046">
    <property type="term" value="F:axon guidance receptor activity"/>
    <property type="evidence" value="ECO:0007669"/>
    <property type="project" value="TreeGrafter"/>
</dbReference>
<dbReference type="GO" id="GO:0005886">
    <property type="term" value="C:plasma membrane"/>
    <property type="evidence" value="ECO:0007669"/>
    <property type="project" value="TreeGrafter"/>
</dbReference>
<dbReference type="SMART" id="SM00408">
    <property type="entry name" value="IGc2"/>
    <property type="match status" value="1"/>
</dbReference>
<evidence type="ECO:0000256" key="1">
    <source>
        <dbReference type="SAM" id="SignalP"/>
    </source>
</evidence>
<evidence type="ECO:0000313" key="3">
    <source>
        <dbReference type="Ensembl" id="ENSNPEP00000001501.1"/>
    </source>
</evidence>
<dbReference type="Pfam" id="PF07679">
    <property type="entry name" value="I-set"/>
    <property type="match status" value="1"/>
</dbReference>
<dbReference type="InterPro" id="IPR050958">
    <property type="entry name" value="Cell_Adh-Cytoskel_Orgn"/>
</dbReference>
<sequence length="150" mass="15928">MVVPKPLPTWAPVSQFPLPFALLLCSLGGCFANGCSSFLVPPVPPEFIQGPGSKPNISVSLHGALTLTCEASGNPLPVVTWFWKNGHPVASGDTYSISPDGSILHITQSALSDAGRYACVASNSVANQTKHYVLDVLGTRCFWIKAMCWV</sequence>
<feature type="chain" id="PRO_5034529215" description="Ig-like domain-containing protein" evidence="1">
    <location>
        <begin position="33"/>
        <end position="150"/>
    </location>
</feature>
<dbReference type="InterPro" id="IPR003599">
    <property type="entry name" value="Ig_sub"/>
</dbReference>
<dbReference type="Ensembl" id="ENSNPET00000001527.1">
    <property type="protein sequence ID" value="ENSNPEP00000001501.1"/>
    <property type="gene ID" value="ENSNPEG00000001168.1"/>
</dbReference>
<feature type="domain" description="Ig-like" evidence="2">
    <location>
        <begin position="45"/>
        <end position="135"/>
    </location>
</feature>
<dbReference type="PROSITE" id="PS51257">
    <property type="entry name" value="PROKAR_LIPOPROTEIN"/>
    <property type="match status" value="1"/>
</dbReference>
<proteinExistence type="predicted"/>
<evidence type="ECO:0000313" key="4">
    <source>
        <dbReference type="Proteomes" id="UP000694420"/>
    </source>
</evidence>
<dbReference type="PANTHER" id="PTHR45080:SF34">
    <property type="entry name" value="MYOSIN LIGHT CHAIN KINASE, SMOOTH MUSCLE-LIKE"/>
    <property type="match status" value="1"/>
</dbReference>
<keyword evidence="1" id="KW-0732">Signal</keyword>
<dbReference type="InterPro" id="IPR003598">
    <property type="entry name" value="Ig_sub2"/>
</dbReference>
<evidence type="ECO:0000259" key="2">
    <source>
        <dbReference type="PROSITE" id="PS50835"/>
    </source>
</evidence>
<dbReference type="SMART" id="SM00409">
    <property type="entry name" value="IG"/>
    <property type="match status" value="1"/>
</dbReference>
<dbReference type="InterPro" id="IPR013098">
    <property type="entry name" value="Ig_I-set"/>
</dbReference>
<dbReference type="Gene3D" id="2.60.40.10">
    <property type="entry name" value="Immunoglobulins"/>
    <property type="match status" value="1"/>
</dbReference>
<dbReference type="SUPFAM" id="SSF48726">
    <property type="entry name" value="Immunoglobulin"/>
    <property type="match status" value="1"/>
</dbReference>
<dbReference type="GO" id="GO:0007156">
    <property type="term" value="P:homophilic cell adhesion via plasma membrane adhesion molecules"/>
    <property type="evidence" value="ECO:0007669"/>
    <property type="project" value="TreeGrafter"/>
</dbReference>
<dbReference type="PROSITE" id="PS50835">
    <property type="entry name" value="IG_LIKE"/>
    <property type="match status" value="1"/>
</dbReference>
<protein>
    <recommendedName>
        <fullName evidence="2">Ig-like domain-containing protein</fullName>
    </recommendedName>
</protein>
<dbReference type="PANTHER" id="PTHR45080">
    <property type="entry name" value="CONTACTIN 5"/>
    <property type="match status" value="1"/>
</dbReference>
<dbReference type="AlphaFoldDB" id="A0A8C6YKV8"/>
<accession>A0A8C6YKV8</accession>
<name>A0A8C6YKV8_NOTPE</name>
<dbReference type="GO" id="GO:0030424">
    <property type="term" value="C:axon"/>
    <property type="evidence" value="ECO:0007669"/>
    <property type="project" value="TreeGrafter"/>
</dbReference>
<reference evidence="3" key="2">
    <citation type="submission" date="2025-09" db="UniProtKB">
        <authorList>
            <consortium name="Ensembl"/>
        </authorList>
    </citation>
    <scope>IDENTIFICATION</scope>
</reference>
<reference evidence="3" key="1">
    <citation type="submission" date="2025-08" db="UniProtKB">
        <authorList>
            <consortium name="Ensembl"/>
        </authorList>
    </citation>
    <scope>IDENTIFICATION</scope>
</reference>
<dbReference type="CDD" id="cd00096">
    <property type="entry name" value="Ig"/>
    <property type="match status" value="1"/>
</dbReference>
<dbReference type="GO" id="GO:0050808">
    <property type="term" value="P:synapse organization"/>
    <property type="evidence" value="ECO:0007669"/>
    <property type="project" value="TreeGrafter"/>
</dbReference>
<dbReference type="InterPro" id="IPR013783">
    <property type="entry name" value="Ig-like_fold"/>
</dbReference>
<dbReference type="InterPro" id="IPR036179">
    <property type="entry name" value="Ig-like_dom_sf"/>
</dbReference>